<dbReference type="SMART" id="SM00382">
    <property type="entry name" value="AAA"/>
    <property type="match status" value="2"/>
</dbReference>
<feature type="domain" description="ABC transporter" evidence="7">
    <location>
        <begin position="9"/>
        <end position="260"/>
    </location>
</feature>
<keyword evidence="4" id="KW-0547">Nucleotide-binding</keyword>
<evidence type="ECO:0000259" key="7">
    <source>
        <dbReference type="PROSITE" id="PS50893"/>
    </source>
</evidence>
<evidence type="ECO:0000256" key="3">
    <source>
        <dbReference type="ARBA" id="ARBA00022448"/>
    </source>
</evidence>
<dbReference type="RefSeq" id="WP_172237005.1">
    <property type="nucleotide sequence ID" value="NZ_JABFDP010000013.1"/>
</dbReference>
<dbReference type="CDD" id="cd03257">
    <property type="entry name" value="ABC_NikE_OppD_transporters"/>
    <property type="match status" value="2"/>
</dbReference>
<name>A0ABS5GJS0_9BRAD</name>
<dbReference type="GO" id="GO:0005524">
    <property type="term" value="F:ATP binding"/>
    <property type="evidence" value="ECO:0007669"/>
    <property type="project" value="UniProtKB-KW"/>
</dbReference>
<gene>
    <name evidence="8" type="ORF">JQ619_34325</name>
</gene>
<dbReference type="PANTHER" id="PTHR43776">
    <property type="entry name" value="TRANSPORT ATP-BINDING PROTEIN"/>
    <property type="match status" value="1"/>
</dbReference>
<comment type="subcellular location">
    <subcellularLocation>
        <location evidence="1">Cell inner membrane</location>
        <topology evidence="1">Peripheral membrane protein</topology>
    </subcellularLocation>
</comment>
<dbReference type="InterPro" id="IPR003439">
    <property type="entry name" value="ABC_transporter-like_ATP-bd"/>
</dbReference>
<dbReference type="InterPro" id="IPR050319">
    <property type="entry name" value="ABC_transp_ATP-bind"/>
</dbReference>
<evidence type="ECO:0000256" key="4">
    <source>
        <dbReference type="ARBA" id="ARBA00022741"/>
    </source>
</evidence>
<evidence type="ECO:0000313" key="8">
    <source>
        <dbReference type="EMBL" id="MBR1140836.1"/>
    </source>
</evidence>
<dbReference type="NCBIfam" id="NF007739">
    <property type="entry name" value="PRK10419.1"/>
    <property type="match status" value="2"/>
</dbReference>
<dbReference type="EMBL" id="JAFCLK010000049">
    <property type="protein sequence ID" value="MBR1140836.1"/>
    <property type="molecule type" value="Genomic_DNA"/>
</dbReference>
<dbReference type="SUPFAM" id="SSF52540">
    <property type="entry name" value="P-loop containing nucleoside triphosphate hydrolases"/>
    <property type="match status" value="2"/>
</dbReference>
<proteinExistence type="inferred from homology"/>
<reference evidence="9" key="1">
    <citation type="journal article" date="2021" name="ISME J.">
        <title>Evolutionary origin and ecological implication of a unique nif island in free-living Bradyrhizobium lineages.</title>
        <authorList>
            <person name="Tao J."/>
        </authorList>
    </citation>
    <scope>NUCLEOTIDE SEQUENCE [LARGE SCALE GENOMIC DNA]</scope>
    <source>
        <strain evidence="9">SZCCT0094</strain>
    </source>
</reference>
<evidence type="ECO:0000256" key="5">
    <source>
        <dbReference type="ARBA" id="ARBA00022840"/>
    </source>
</evidence>
<evidence type="ECO:0000256" key="2">
    <source>
        <dbReference type="ARBA" id="ARBA00005417"/>
    </source>
</evidence>
<organism evidence="8 9">
    <name type="scientific">Bradyrhizobium denitrificans</name>
    <dbReference type="NCBI Taxonomy" id="2734912"/>
    <lineage>
        <taxon>Bacteria</taxon>
        <taxon>Pseudomonadati</taxon>
        <taxon>Pseudomonadota</taxon>
        <taxon>Alphaproteobacteria</taxon>
        <taxon>Hyphomicrobiales</taxon>
        <taxon>Nitrobacteraceae</taxon>
        <taxon>Bradyrhizobium</taxon>
    </lineage>
</organism>
<dbReference type="PROSITE" id="PS00211">
    <property type="entry name" value="ABC_TRANSPORTER_1"/>
    <property type="match status" value="2"/>
</dbReference>
<evidence type="ECO:0000313" key="9">
    <source>
        <dbReference type="Proteomes" id="UP001314635"/>
    </source>
</evidence>
<dbReference type="Gene3D" id="3.40.50.300">
    <property type="entry name" value="P-loop containing nucleotide triphosphate hydrolases"/>
    <property type="match status" value="2"/>
</dbReference>
<dbReference type="InterPro" id="IPR027417">
    <property type="entry name" value="P-loop_NTPase"/>
</dbReference>
<protein>
    <submittedName>
        <fullName evidence="8">ABC transporter ATP-binding protein</fullName>
    </submittedName>
</protein>
<dbReference type="Pfam" id="PF08352">
    <property type="entry name" value="oligo_HPY"/>
    <property type="match status" value="2"/>
</dbReference>
<dbReference type="Proteomes" id="UP001314635">
    <property type="component" value="Unassembled WGS sequence"/>
</dbReference>
<evidence type="ECO:0000256" key="1">
    <source>
        <dbReference type="ARBA" id="ARBA00004417"/>
    </source>
</evidence>
<accession>A0ABS5GJS0</accession>
<feature type="domain" description="ABC transporter" evidence="7">
    <location>
        <begin position="279"/>
        <end position="529"/>
    </location>
</feature>
<sequence length="545" mass="59310">MDAMSQPLLSVSDLSVAFHQQGRATTAVDHVSFDIKRGECVALVGESGSGKSVSALSVLKLLPYPVASHPSGSIRFKGRDLLPLSEGEMREIRGSDISIIFQEPMTSLNPLHTIERQISEILQLHQPISNSAARKRVLELLTQVGIPEPETRLGSYPHQLSGGQRQRVMIAMALANEPDLLIADEPTTALDVTVQAQILALLADIRARLGMSLLFITHDLGIVRRIADRVCVMNGGKIVEQGPVEQVFTAPAHPYTKALLAAEPKPDPAPPRPNEPVVMQAKDLKVWFPIKRGLFRSTVGHIKAVDGVSVAVRKGETLGVVGESGSGKTTLGLALLRLISSDGPIVFLGKEIQGLSFKDVRPFRRDMQIVFQDPFGSLSPRMSVGDIIAEGISVHQPRLSEEEREAKVIKALNEVGLDPATRFRYPHEFSGGQRQRISVARAVVLEPSFVVLDEPTSALDMLFQAQMVALLRDLQRKLDLTYMFISHDLRVVASLASHLIVMSHGKVVEEGPAVDLFKAPKTDYTRALFAAAFRNETAANGTAAS</sequence>
<dbReference type="InterPro" id="IPR003593">
    <property type="entry name" value="AAA+_ATPase"/>
</dbReference>
<dbReference type="PROSITE" id="PS50893">
    <property type="entry name" value="ABC_TRANSPORTER_2"/>
    <property type="match status" value="2"/>
</dbReference>
<dbReference type="Pfam" id="PF00005">
    <property type="entry name" value="ABC_tran"/>
    <property type="match status" value="2"/>
</dbReference>
<comment type="similarity">
    <text evidence="2">Belongs to the ABC transporter superfamily.</text>
</comment>
<evidence type="ECO:0000256" key="6">
    <source>
        <dbReference type="ARBA" id="ARBA00024722"/>
    </source>
</evidence>
<keyword evidence="9" id="KW-1185">Reference proteome</keyword>
<keyword evidence="5 8" id="KW-0067">ATP-binding</keyword>
<dbReference type="PANTHER" id="PTHR43776:SF7">
    <property type="entry name" value="D,D-DIPEPTIDE TRANSPORT ATP-BINDING PROTEIN DDPF-RELATED"/>
    <property type="match status" value="1"/>
</dbReference>
<comment type="caution">
    <text evidence="8">The sequence shown here is derived from an EMBL/GenBank/DDBJ whole genome shotgun (WGS) entry which is preliminary data.</text>
</comment>
<comment type="function">
    <text evidence="6">Involved in beta-(1--&gt;2)glucan export. Transmembrane domains (TMD) form a pore in the inner membrane and the ATP-binding domain (NBD) is responsible for energy generation.</text>
</comment>
<dbReference type="InterPro" id="IPR017871">
    <property type="entry name" value="ABC_transporter-like_CS"/>
</dbReference>
<keyword evidence="3" id="KW-0813">Transport</keyword>
<dbReference type="InterPro" id="IPR013563">
    <property type="entry name" value="Oligopep_ABC_C"/>
</dbReference>
<dbReference type="NCBIfam" id="NF008453">
    <property type="entry name" value="PRK11308.1"/>
    <property type="match status" value="2"/>
</dbReference>